<dbReference type="AlphaFoldDB" id="A0A3E0GXF5"/>
<evidence type="ECO:0000313" key="6">
    <source>
        <dbReference type="Proteomes" id="UP000256269"/>
    </source>
</evidence>
<reference evidence="5 6" key="1">
    <citation type="submission" date="2018-08" db="EMBL/GenBank/DDBJ databases">
        <title>Genomic Encyclopedia of Archaeal and Bacterial Type Strains, Phase II (KMG-II): from individual species to whole genera.</title>
        <authorList>
            <person name="Goeker M."/>
        </authorList>
    </citation>
    <scope>NUCLEOTIDE SEQUENCE [LARGE SCALE GENOMIC DNA]</scope>
    <source>
        <strain evidence="5 6">DSM 45791</strain>
    </source>
</reference>
<keyword evidence="2 3" id="KW-0802">TPR repeat</keyword>
<comment type="caution">
    <text evidence="5">The sequence shown here is derived from an EMBL/GenBank/DDBJ whole genome shotgun (WGS) entry which is preliminary data.</text>
</comment>
<accession>A0A3E0GXF5</accession>
<evidence type="ECO:0000256" key="1">
    <source>
        <dbReference type="ARBA" id="ARBA00022737"/>
    </source>
</evidence>
<dbReference type="SMART" id="SM00028">
    <property type="entry name" value="TPR"/>
    <property type="match status" value="5"/>
</dbReference>
<dbReference type="InterPro" id="IPR050498">
    <property type="entry name" value="Ycf3"/>
</dbReference>
<evidence type="ECO:0000256" key="3">
    <source>
        <dbReference type="PROSITE-ProRule" id="PRU00339"/>
    </source>
</evidence>
<evidence type="ECO:0000256" key="2">
    <source>
        <dbReference type="ARBA" id="ARBA00022803"/>
    </source>
</evidence>
<dbReference type="SUPFAM" id="SSF52540">
    <property type="entry name" value="P-loop containing nucleoside triphosphate hydrolases"/>
    <property type="match status" value="1"/>
</dbReference>
<dbReference type="InterPro" id="IPR011990">
    <property type="entry name" value="TPR-like_helical_dom_sf"/>
</dbReference>
<evidence type="ECO:0000259" key="4">
    <source>
        <dbReference type="Pfam" id="PF13191"/>
    </source>
</evidence>
<dbReference type="PROSITE" id="PS50005">
    <property type="entry name" value="TPR"/>
    <property type="match status" value="1"/>
</dbReference>
<dbReference type="Pfam" id="PF13191">
    <property type="entry name" value="AAA_16"/>
    <property type="match status" value="1"/>
</dbReference>
<dbReference type="EMBL" id="QUNO01000021">
    <property type="protein sequence ID" value="REH32621.1"/>
    <property type="molecule type" value="Genomic_DNA"/>
</dbReference>
<feature type="domain" description="Orc1-like AAA ATPase" evidence="4">
    <location>
        <begin position="21"/>
        <end position="164"/>
    </location>
</feature>
<dbReference type="Proteomes" id="UP000256269">
    <property type="component" value="Unassembled WGS sequence"/>
</dbReference>
<dbReference type="Gene3D" id="1.25.40.10">
    <property type="entry name" value="Tetratricopeptide repeat domain"/>
    <property type="match status" value="2"/>
</dbReference>
<sequence length="760" mass="83157">MSSERPLSLQDLIRSRQAGVFVGRERQLAQFSENLRLPVTDPRRRFLFSVHGAAGIGKSFLVRQFRRIAADHGFATGQVDESAYDVPGALAALAADLGPCKEFGKRLAAYRQHRQDLDSDPTAPEGLSSLLTRSTVRAGLAAAGEVPVVGAFTKAIDAKSTAEDVDKLRVFLSRKLRSRDDVELMLSPARVLTPALVSDLNALKQPPVLFFDTYERTSPFLDQWLRDLLAGEYGALRPDVVFVLAGQRPLDLNLWGDYLSIRADLPLDVFTEQEAGSFLAARGVTDPRVAEVVLGLSGRLPVLVAMLAEAQPTSVDEVGDPSGSAVERFLKWEPDPRRRNAALLGALPRRFSAEVFAVAAGSDEHLPWLLQQPFVTEQSDGFQYHDVVRSQMLRALQRRSPAEWRARHHALAEHHGAATLERAYHRLCADRAAALPEALQGLVLAFSVRRSLAPSWARMIVQAGRETDTAEVVQRGSELVDADYTVMIGLLVDDRSLPAATRALAHAERGVLLRAARVFDAALADFEAAVSLAPDELRYVAERGETLRRMGHPADAIPDLDRVLTEEPNNDWALGCRGAAHHALGDLDRSLADLVKAIELRPKYTWALGTRAETLRQMERLPEALADADLAIELEPDYAYGLLCRGSILASMGELDRAAADLERAAELGYRPGHARYLLALISFRRGQDHVAMVESVLADVSGRSDRGLCLLVLGREDDAIAEIRLALTAGFPPKLLAADLRQLRAIIGLDVDPALALLD</sequence>
<keyword evidence="6" id="KW-1185">Reference proteome</keyword>
<dbReference type="InterPro" id="IPR041664">
    <property type="entry name" value="AAA_16"/>
</dbReference>
<dbReference type="OrthoDB" id="9814944at2"/>
<dbReference type="PANTHER" id="PTHR44858:SF1">
    <property type="entry name" value="UDP-N-ACETYLGLUCOSAMINE--PEPTIDE N-ACETYLGLUCOSAMINYLTRANSFERASE SPINDLY-RELATED"/>
    <property type="match status" value="1"/>
</dbReference>
<dbReference type="InterPro" id="IPR027417">
    <property type="entry name" value="P-loop_NTPase"/>
</dbReference>
<evidence type="ECO:0000313" key="5">
    <source>
        <dbReference type="EMBL" id="REH32621.1"/>
    </source>
</evidence>
<protein>
    <submittedName>
        <fullName evidence="5">AAA ATPase-like protein</fullName>
    </submittedName>
</protein>
<gene>
    <name evidence="5" type="ORF">BCF44_121170</name>
</gene>
<name>A0A3E0GXF5_9PSEU</name>
<keyword evidence="1" id="KW-0677">Repeat</keyword>
<organism evidence="5 6">
    <name type="scientific">Kutzneria buriramensis</name>
    <dbReference type="NCBI Taxonomy" id="1045776"/>
    <lineage>
        <taxon>Bacteria</taxon>
        <taxon>Bacillati</taxon>
        <taxon>Actinomycetota</taxon>
        <taxon>Actinomycetes</taxon>
        <taxon>Pseudonocardiales</taxon>
        <taxon>Pseudonocardiaceae</taxon>
        <taxon>Kutzneria</taxon>
    </lineage>
</organism>
<dbReference type="PANTHER" id="PTHR44858">
    <property type="entry name" value="TETRATRICOPEPTIDE REPEAT PROTEIN 6"/>
    <property type="match status" value="1"/>
</dbReference>
<dbReference type="SUPFAM" id="SSF48452">
    <property type="entry name" value="TPR-like"/>
    <property type="match status" value="1"/>
</dbReference>
<dbReference type="Pfam" id="PF13181">
    <property type="entry name" value="TPR_8"/>
    <property type="match status" value="1"/>
</dbReference>
<dbReference type="InterPro" id="IPR019734">
    <property type="entry name" value="TPR_rpt"/>
</dbReference>
<feature type="repeat" description="TPR" evidence="3">
    <location>
        <begin position="503"/>
        <end position="536"/>
    </location>
</feature>
<dbReference type="RefSeq" id="WP_116180732.1">
    <property type="nucleotide sequence ID" value="NZ_CP144375.1"/>
</dbReference>
<proteinExistence type="predicted"/>